<reference evidence="2 3" key="1">
    <citation type="submission" date="2019-05" db="EMBL/GenBank/DDBJ databases">
        <title>Another draft genome of Portunus trituberculatus and its Hox gene families provides insights of decapod evolution.</title>
        <authorList>
            <person name="Jeong J.-H."/>
            <person name="Song I."/>
            <person name="Kim S."/>
            <person name="Choi T."/>
            <person name="Kim D."/>
            <person name="Ryu S."/>
            <person name="Kim W."/>
        </authorList>
    </citation>
    <scope>NUCLEOTIDE SEQUENCE [LARGE SCALE GENOMIC DNA]</scope>
    <source>
        <tissue evidence="2">Muscle</tissue>
    </source>
</reference>
<evidence type="ECO:0000313" key="3">
    <source>
        <dbReference type="Proteomes" id="UP000324222"/>
    </source>
</evidence>
<feature type="compositionally biased region" description="Polar residues" evidence="1">
    <location>
        <begin position="9"/>
        <end position="29"/>
    </location>
</feature>
<feature type="compositionally biased region" description="Low complexity" evidence="1">
    <location>
        <begin position="30"/>
        <end position="41"/>
    </location>
</feature>
<name>A0A5B7KM17_PORTR</name>
<protein>
    <submittedName>
        <fullName evidence="2">Uncharacterized protein</fullName>
    </submittedName>
</protein>
<dbReference type="EMBL" id="VSRR010147320">
    <property type="protein sequence ID" value="MPD05705.1"/>
    <property type="molecule type" value="Genomic_DNA"/>
</dbReference>
<feature type="region of interest" description="Disordered" evidence="1">
    <location>
        <begin position="1"/>
        <end position="50"/>
    </location>
</feature>
<dbReference type="Proteomes" id="UP000324222">
    <property type="component" value="Unassembled WGS sequence"/>
</dbReference>
<evidence type="ECO:0000313" key="2">
    <source>
        <dbReference type="EMBL" id="MPD05705.1"/>
    </source>
</evidence>
<sequence>MLSKPHNLHTYTTNTASTSQQPLTSTPNPTLSSQIQTLQQQVPHSLLGAG</sequence>
<gene>
    <name evidence="2" type="ORF">E2C01_101465</name>
</gene>
<comment type="caution">
    <text evidence="2">The sequence shown here is derived from an EMBL/GenBank/DDBJ whole genome shotgun (WGS) entry which is preliminary data.</text>
</comment>
<dbReference type="AlphaFoldDB" id="A0A5B7KM17"/>
<proteinExistence type="predicted"/>
<evidence type="ECO:0000256" key="1">
    <source>
        <dbReference type="SAM" id="MobiDB-lite"/>
    </source>
</evidence>
<organism evidence="2 3">
    <name type="scientific">Portunus trituberculatus</name>
    <name type="common">Swimming crab</name>
    <name type="synonym">Neptunus trituberculatus</name>
    <dbReference type="NCBI Taxonomy" id="210409"/>
    <lineage>
        <taxon>Eukaryota</taxon>
        <taxon>Metazoa</taxon>
        <taxon>Ecdysozoa</taxon>
        <taxon>Arthropoda</taxon>
        <taxon>Crustacea</taxon>
        <taxon>Multicrustacea</taxon>
        <taxon>Malacostraca</taxon>
        <taxon>Eumalacostraca</taxon>
        <taxon>Eucarida</taxon>
        <taxon>Decapoda</taxon>
        <taxon>Pleocyemata</taxon>
        <taxon>Brachyura</taxon>
        <taxon>Eubrachyura</taxon>
        <taxon>Portunoidea</taxon>
        <taxon>Portunidae</taxon>
        <taxon>Portuninae</taxon>
        <taxon>Portunus</taxon>
    </lineage>
</organism>
<accession>A0A5B7KM17</accession>
<keyword evidence="3" id="KW-1185">Reference proteome</keyword>